<organism evidence="9 10">
    <name type="scientific">Nocardia stercoris</name>
    <dbReference type="NCBI Taxonomy" id="2483361"/>
    <lineage>
        <taxon>Bacteria</taxon>
        <taxon>Bacillati</taxon>
        <taxon>Actinomycetota</taxon>
        <taxon>Actinomycetes</taxon>
        <taxon>Mycobacteriales</taxon>
        <taxon>Nocardiaceae</taxon>
        <taxon>Nocardia</taxon>
    </lineage>
</organism>
<reference evidence="9 10" key="1">
    <citation type="submission" date="2018-10" db="EMBL/GenBank/DDBJ databases">
        <title>Isolation from cow dung.</title>
        <authorList>
            <person name="Ling L."/>
        </authorList>
    </citation>
    <scope>NUCLEOTIDE SEQUENCE [LARGE SCALE GENOMIC DNA]</scope>
    <source>
        <strain evidence="9 10">NEAU-LL90</strain>
    </source>
</reference>
<feature type="transmembrane region" description="Helical" evidence="7">
    <location>
        <begin position="438"/>
        <end position="458"/>
    </location>
</feature>
<dbReference type="CDD" id="cd17321">
    <property type="entry name" value="MFS_MMR_MDR_like"/>
    <property type="match status" value="1"/>
</dbReference>
<keyword evidence="10" id="KW-1185">Reference proteome</keyword>
<evidence type="ECO:0000256" key="3">
    <source>
        <dbReference type="ARBA" id="ARBA00022475"/>
    </source>
</evidence>
<dbReference type="SUPFAM" id="SSF103473">
    <property type="entry name" value="MFS general substrate transporter"/>
    <property type="match status" value="1"/>
</dbReference>
<protein>
    <submittedName>
        <fullName evidence="9">DHA2 family efflux MFS transporter permease subunit</fullName>
    </submittedName>
</protein>
<keyword evidence="3" id="KW-1003">Cell membrane</keyword>
<evidence type="ECO:0000256" key="4">
    <source>
        <dbReference type="ARBA" id="ARBA00022692"/>
    </source>
</evidence>
<feature type="transmembrane region" description="Helical" evidence="7">
    <location>
        <begin position="220"/>
        <end position="243"/>
    </location>
</feature>
<dbReference type="PANTHER" id="PTHR42718">
    <property type="entry name" value="MAJOR FACILITATOR SUPERFAMILY MULTIDRUG TRANSPORTER MFSC"/>
    <property type="match status" value="1"/>
</dbReference>
<dbReference type="OrthoDB" id="9807274at2"/>
<keyword evidence="4 7" id="KW-0812">Transmembrane</keyword>
<dbReference type="InterPro" id="IPR020846">
    <property type="entry name" value="MFS_dom"/>
</dbReference>
<feature type="domain" description="Major facilitator superfamily (MFS) profile" evidence="8">
    <location>
        <begin position="8"/>
        <end position="462"/>
    </location>
</feature>
<feature type="transmembrane region" description="Helical" evidence="7">
    <location>
        <begin position="39"/>
        <end position="62"/>
    </location>
</feature>
<sequence>MSVSQRLTLAVLSAAALIDILDGSIVTVAMPAIQRDLGFGAAGVTWTVNAYLIAFAGLLLLSGRIGDLVGRSRMFLAGNAVFTVASLLAGAAQNTTTLIAARFAQGIGGALTASVVLGILVTRFPGERERARALGVFSFTGAAGASIGQVLGGVLTDALNWHWIFLINVPIGVAVVVLGARVLPADRGAGLAAGADLPGAVLVTGGLVLGSYTIVDIGRYGWVSAHTLGFGAISTVLLTGFVIRQATARTPLLALRVFRSRKVSGAIVVQMLTLSAMFAFQVVVALYMQRVLGYTALQTGLAMLPAAIGIGAVSLFASAPLSARFGTRNVLFGGLVLLLAGMTWLTRVPVHGHYVTDLLPMMVAIGGGGLVLPALAALGMSGASERDAGVASGLFNTTQQLGMALGVAVLSTLAAARAENLSAAGMSEAAALTGGYRLAFLAAAVSLAAALAVTAVVLRPATPAEAVSELPVPVN</sequence>
<evidence type="ECO:0000313" key="10">
    <source>
        <dbReference type="Proteomes" id="UP000279275"/>
    </source>
</evidence>
<feature type="transmembrane region" description="Helical" evidence="7">
    <location>
        <begin position="401"/>
        <end position="418"/>
    </location>
</feature>
<accession>A0A3M2KUN7</accession>
<evidence type="ECO:0000256" key="1">
    <source>
        <dbReference type="ARBA" id="ARBA00004651"/>
    </source>
</evidence>
<evidence type="ECO:0000256" key="2">
    <source>
        <dbReference type="ARBA" id="ARBA00022448"/>
    </source>
</evidence>
<evidence type="ECO:0000256" key="7">
    <source>
        <dbReference type="SAM" id="Phobius"/>
    </source>
</evidence>
<evidence type="ECO:0000256" key="5">
    <source>
        <dbReference type="ARBA" id="ARBA00022989"/>
    </source>
</evidence>
<feature type="transmembrane region" description="Helical" evidence="7">
    <location>
        <begin position="133"/>
        <end position="155"/>
    </location>
</feature>
<dbReference type="Gene3D" id="1.20.1250.20">
    <property type="entry name" value="MFS general substrate transporter like domains"/>
    <property type="match status" value="1"/>
</dbReference>
<evidence type="ECO:0000259" key="8">
    <source>
        <dbReference type="PROSITE" id="PS50850"/>
    </source>
</evidence>
<comment type="caution">
    <text evidence="9">The sequence shown here is derived from an EMBL/GenBank/DDBJ whole genome shotgun (WGS) entry which is preliminary data.</text>
</comment>
<proteinExistence type="predicted"/>
<evidence type="ECO:0000313" key="9">
    <source>
        <dbReference type="EMBL" id="RMI28356.1"/>
    </source>
</evidence>
<keyword evidence="6 7" id="KW-0472">Membrane</keyword>
<feature type="transmembrane region" description="Helical" evidence="7">
    <location>
        <begin position="161"/>
        <end position="183"/>
    </location>
</feature>
<feature type="transmembrane region" description="Helical" evidence="7">
    <location>
        <begin position="195"/>
        <end position="214"/>
    </location>
</feature>
<dbReference type="InterPro" id="IPR011701">
    <property type="entry name" value="MFS"/>
</dbReference>
<name>A0A3M2KUN7_9NOCA</name>
<dbReference type="Proteomes" id="UP000279275">
    <property type="component" value="Unassembled WGS sequence"/>
</dbReference>
<dbReference type="AlphaFoldDB" id="A0A3M2KUN7"/>
<evidence type="ECO:0000256" key="6">
    <source>
        <dbReference type="ARBA" id="ARBA00023136"/>
    </source>
</evidence>
<gene>
    <name evidence="9" type="ORF">EBN03_30350</name>
</gene>
<dbReference type="RefSeq" id="WP_122191600.1">
    <property type="nucleotide sequence ID" value="NZ_RFFH01000022.1"/>
</dbReference>
<dbReference type="InterPro" id="IPR004638">
    <property type="entry name" value="EmrB-like"/>
</dbReference>
<keyword evidence="2" id="KW-0813">Transport</keyword>
<dbReference type="Gene3D" id="1.20.1720.10">
    <property type="entry name" value="Multidrug resistance protein D"/>
    <property type="match status" value="1"/>
</dbReference>
<dbReference type="NCBIfam" id="TIGR00711">
    <property type="entry name" value="efflux_EmrB"/>
    <property type="match status" value="1"/>
</dbReference>
<feature type="transmembrane region" description="Helical" evidence="7">
    <location>
        <begin position="329"/>
        <end position="346"/>
    </location>
</feature>
<feature type="transmembrane region" description="Helical" evidence="7">
    <location>
        <begin position="99"/>
        <end position="121"/>
    </location>
</feature>
<feature type="transmembrane region" description="Helical" evidence="7">
    <location>
        <begin position="358"/>
        <end position="380"/>
    </location>
</feature>
<dbReference type="PROSITE" id="PS50850">
    <property type="entry name" value="MFS"/>
    <property type="match status" value="1"/>
</dbReference>
<feature type="transmembrane region" description="Helical" evidence="7">
    <location>
        <begin position="74"/>
        <end position="93"/>
    </location>
</feature>
<dbReference type="PANTHER" id="PTHR42718:SF46">
    <property type="entry name" value="BLR6921 PROTEIN"/>
    <property type="match status" value="1"/>
</dbReference>
<feature type="transmembrane region" description="Helical" evidence="7">
    <location>
        <begin position="263"/>
        <end position="288"/>
    </location>
</feature>
<dbReference type="Pfam" id="PF07690">
    <property type="entry name" value="MFS_1"/>
    <property type="match status" value="1"/>
</dbReference>
<dbReference type="EMBL" id="RFFH01000022">
    <property type="protein sequence ID" value="RMI28356.1"/>
    <property type="molecule type" value="Genomic_DNA"/>
</dbReference>
<dbReference type="InterPro" id="IPR036259">
    <property type="entry name" value="MFS_trans_sf"/>
</dbReference>
<comment type="subcellular location">
    <subcellularLocation>
        <location evidence="1">Cell membrane</location>
        <topology evidence="1">Multi-pass membrane protein</topology>
    </subcellularLocation>
</comment>
<dbReference type="GO" id="GO:0022857">
    <property type="term" value="F:transmembrane transporter activity"/>
    <property type="evidence" value="ECO:0007669"/>
    <property type="project" value="InterPro"/>
</dbReference>
<keyword evidence="5 7" id="KW-1133">Transmembrane helix</keyword>
<feature type="transmembrane region" description="Helical" evidence="7">
    <location>
        <begin position="294"/>
        <end position="317"/>
    </location>
</feature>
<dbReference type="GO" id="GO:0005886">
    <property type="term" value="C:plasma membrane"/>
    <property type="evidence" value="ECO:0007669"/>
    <property type="project" value="UniProtKB-SubCell"/>
</dbReference>